<proteinExistence type="predicted"/>
<dbReference type="Proteomes" id="UP000037510">
    <property type="component" value="Unassembled WGS sequence"/>
</dbReference>
<feature type="domain" description="Renin receptor-like C-terminal transmembrane spanning segment" evidence="13">
    <location>
        <begin position="171"/>
        <end position="230"/>
    </location>
</feature>
<dbReference type="GO" id="GO:0009897">
    <property type="term" value="C:external side of plasma membrane"/>
    <property type="evidence" value="ECO:0007669"/>
    <property type="project" value="TreeGrafter"/>
</dbReference>
<evidence type="ECO:0000256" key="11">
    <source>
        <dbReference type="ARBA" id="ARBA00023170"/>
    </source>
</evidence>
<dbReference type="GO" id="GO:0030177">
    <property type="term" value="P:positive regulation of Wnt signaling pathway"/>
    <property type="evidence" value="ECO:0007669"/>
    <property type="project" value="TreeGrafter"/>
</dbReference>
<keyword evidence="9 12" id="KW-1133">Transmembrane helix</keyword>
<keyword evidence="8" id="KW-0256">Endoplasmic reticulum</keyword>
<evidence type="ECO:0000256" key="3">
    <source>
        <dbReference type="ARBA" id="ARBA00004373"/>
    </source>
</evidence>
<organism evidence="15 16">
    <name type="scientific">Operophtera brumata</name>
    <name type="common">Winter moth</name>
    <name type="synonym">Phalaena brumata</name>
    <dbReference type="NCBI Taxonomy" id="104452"/>
    <lineage>
        <taxon>Eukaryota</taxon>
        <taxon>Metazoa</taxon>
        <taxon>Ecdysozoa</taxon>
        <taxon>Arthropoda</taxon>
        <taxon>Hexapoda</taxon>
        <taxon>Insecta</taxon>
        <taxon>Pterygota</taxon>
        <taxon>Neoptera</taxon>
        <taxon>Endopterygota</taxon>
        <taxon>Lepidoptera</taxon>
        <taxon>Glossata</taxon>
        <taxon>Ditrysia</taxon>
        <taxon>Geometroidea</taxon>
        <taxon>Geometridae</taxon>
        <taxon>Larentiinae</taxon>
        <taxon>Operophtera</taxon>
    </lineage>
</organism>
<name>A0A0L7LPD6_OPEBR</name>
<evidence type="ECO:0000259" key="14">
    <source>
        <dbReference type="Pfam" id="PF25294"/>
    </source>
</evidence>
<keyword evidence="10 12" id="KW-0472">Membrane</keyword>
<dbReference type="InterPro" id="IPR012493">
    <property type="entry name" value="Renin_rcpt"/>
</dbReference>
<keyword evidence="6 12" id="KW-0812">Transmembrane</keyword>
<comment type="caution">
    <text evidence="15">The sequence shown here is derived from an EMBL/GenBank/DDBJ whole genome shotgun (WGS) entry which is preliminary data.</text>
</comment>
<evidence type="ECO:0000256" key="12">
    <source>
        <dbReference type="SAM" id="Phobius"/>
    </source>
</evidence>
<evidence type="ECO:0000256" key="2">
    <source>
        <dbReference type="ARBA" id="ARBA00004251"/>
    </source>
</evidence>
<dbReference type="GO" id="GO:0038023">
    <property type="term" value="F:signaling receptor activity"/>
    <property type="evidence" value="ECO:0007669"/>
    <property type="project" value="InterPro"/>
</dbReference>
<evidence type="ECO:0000313" key="16">
    <source>
        <dbReference type="Proteomes" id="UP000037510"/>
    </source>
</evidence>
<dbReference type="InterPro" id="IPR057318">
    <property type="entry name" value="RENR_N"/>
</dbReference>
<dbReference type="GO" id="GO:0098588">
    <property type="term" value="C:bounding membrane of organelle"/>
    <property type="evidence" value="ECO:0007669"/>
    <property type="project" value="UniProtKB-ARBA"/>
</dbReference>
<dbReference type="PANTHER" id="PTHR13351">
    <property type="entry name" value="RENIN RECEPTOR"/>
    <property type="match status" value="1"/>
</dbReference>
<evidence type="ECO:0000256" key="1">
    <source>
        <dbReference type="ARBA" id="ARBA00004115"/>
    </source>
</evidence>
<evidence type="ECO:0000256" key="7">
    <source>
        <dbReference type="ARBA" id="ARBA00022729"/>
    </source>
</evidence>
<accession>A0A0L7LPD6</accession>
<evidence type="ECO:0000256" key="4">
    <source>
        <dbReference type="ARBA" id="ARBA00022475"/>
    </source>
</evidence>
<protein>
    <submittedName>
        <fullName evidence="15">Renin receptor</fullName>
    </submittedName>
</protein>
<dbReference type="EMBL" id="JTDY01000413">
    <property type="protein sequence ID" value="KOB77302.1"/>
    <property type="molecule type" value="Genomic_DNA"/>
</dbReference>
<sequence>MPQNILQQLWFRYRYGLNSAGELSILHSPNSLTFFGSKKAYESNLKEIYSAALGISVEEYSDWTGLFITDPFNTPEAVVEVYIDGVSSLGYAPDTYDRIKHRVTQRFTKGGNRLVSINLSDPDEKFTAYDDAYSTIRVPTVQKQIIQHLKPMVEEDTSTDPARSKIRRLINFFEAGQAYSSDYAVIFNIMLWFTLAFAFSLVAIVYALADMDPGRDSIIYRMTTTRIKKDN</sequence>
<evidence type="ECO:0000256" key="8">
    <source>
        <dbReference type="ARBA" id="ARBA00022824"/>
    </source>
</evidence>
<comment type="subcellular location">
    <subcellularLocation>
        <location evidence="2">Cell membrane</location>
        <topology evidence="2">Single-pass type I membrane protein</topology>
    </subcellularLocation>
    <subcellularLocation>
        <location evidence="1">Endoplasmic reticulum membrane</location>
        <topology evidence="1">Single-pass type I membrane protein</topology>
    </subcellularLocation>
    <subcellularLocation>
        <location evidence="3">Vesicle</location>
    </subcellularLocation>
</comment>
<dbReference type="STRING" id="104452.A0A0L7LPD6"/>
<keyword evidence="5" id="KW-0165">Cleavage on pair of basic residues</keyword>
<feature type="domain" description="Renin receptor N-terminal" evidence="14">
    <location>
        <begin position="20"/>
        <end position="144"/>
    </location>
</feature>
<keyword evidence="16" id="KW-1185">Reference proteome</keyword>
<evidence type="ECO:0000256" key="9">
    <source>
        <dbReference type="ARBA" id="ARBA00022989"/>
    </source>
</evidence>
<keyword evidence="7" id="KW-0732">Signal</keyword>
<dbReference type="PANTHER" id="PTHR13351:SF1">
    <property type="entry name" value="RENIN RECEPTOR"/>
    <property type="match status" value="1"/>
</dbReference>
<evidence type="ECO:0000256" key="5">
    <source>
        <dbReference type="ARBA" id="ARBA00022685"/>
    </source>
</evidence>
<keyword evidence="4" id="KW-1003">Cell membrane</keyword>
<dbReference type="AlphaFoldDB" id="A0A0L7LPD6"/>
<reference evidence="15 16" key="1">
    <citation type="journal article" date="2015" name="Genome Biol. Evol.">
        <title>The genome of winter moth (Operophtera brumata) provides a genomic perspective on sexual dimorphism and phenology.</title>
        <authorList>
            <person name="Derks M.F."/>
            <person name="Smit S."/>
            <person name="Salis L."/>
            <person name="Schijlen E."/>
            <person name="Bossers A."/>
            <person name="Mateman C."/>
            <person name="Pijl A.S."/>
            <person name="de Ridder D."/>
            <person name="Groenen M.A."/>
            <person name="Visser M.E."/>
            <person name="Megens H.J."/>
        </authorList>
    </citation>
    <scope>NUCLEOTIDE SEQUENCE [LARGE SCALE GENOMIC DNA]</scope>
    <source>
        <strain evidence="15">WM2013NL</strain>
        <tissue evidence="15">Head and thorax</tissue>
    </source>
</reference>
<evidence type="ECO:0000256" key="6">
    <source>
        <dbReference type="ARBA" id="ARBA00022692"/>
    </source>
</evidence>
<evidence type="ECO:0000259" key="13">
    <source>
        <dbReference type="Pfam" id="PF07850"/>
    </source>
</evidence>
<dbReference type="Pfam" id="PF07850">
    <property type="entry name" value="Renin_r"/>
    <property type="match status" value="1"/>
</dbReference>
<dbReference type="Pfam" id="PF25294">
    <property type="entry name" value="RENR_N"/>
    <property type="match status" value="1"/>
</dbReference>
<dbReference type="InterPro" id="IPR056780">
    <property type="entry name" value="Renin_r_C"/>
</dbReference>
<feature type="transmembrane region" description="Helical" evidence="12">
    <location>
        <begin position="189"/>
        <end position="209"/>
    </location>
</feature>
<dbReference type="GO" id="GO:0031982">
    <property type="term" value="C:vesicle"/>
    <property type="evidence" value="ECO:0007669"/>
    <property type="project" value="UniProtKB-SubCell"/>
</dbReference>
<evidence type="ECO:0000313" key="15">
    <source>
        <dbReference type="EMBL" id="KOB77302.1"/>
    </source>
</evidence>
<dbReference type="GO" id="GO:0005789">
    <property type="term" value="C:endoplasmic reticulum membrane"/>
    <property type="evidence" value="ECO:0007669"/>
    <property type="project" value="UniProtKB-SubCell"/>
</dbReference>
<keyword evidence="11 15" id="KW-0675">Receptor</keyword>
<gene>
    <name evidence="15" type="ORF">OBRU01_04848</name>
</gene>
<evidence type="ECO:0000256" key="10">
    <source>
        <dbReference type="ARBA" id="ARBA00023136"/>
    </source>
</evidence>